<dbReference type="InParanoid" id="A0A165D8R5"/>
<proteinExistence type="predicted"/>
<dbReference type="Proteomes" id="UP000076842">
    <property type="component" value="Unassembled WGS sequence"/>
</dbReference>
<keyword evidence="2" id="KW-1185">Reference proteome</keyword>
<reference evidence="1 2" key="1">
    <citation type="journal article" date="2016" name="Mol. Biol. Evol.">
        <title>Comparative Genomics of Early-Diverging Mushroom-Forming Fungi Provides Insights into the Origins of Lignocellulose Decay Capabilities.</title>
        <authorList>
            <person name="Nagy L.G."/>
            <person name="Riley R."/>
            <person name="Tritt A."/>
            <person name="Adam C."/>
            <person name="Daum C."/>
            <person name="Floudas D."/>
            <person name="Sun H."/>
            <person name="Yadav J.S."/>
            <person name="Pangilinan J."/>
            <person name="Larsson K.H."/>
            <person name="Matsuura K."/>
            <person name="Barry K."/>
            <person name="Labutti K."/>
            <person name="Kuo R."/>
            <person name="Ohm R.A."/>
            <person name="Bhattacharya S.S."/>
            <person name="Shirouzu T."/>
            <person name="Yoshinaga Y."/>
            <person name="Martin F.M."/>
            <person name="Grigoriev I.V."/>
            <person name="Hibbett D.S."/>
        </authorList>
    </citation>
    <scope>NUCLEOTIDE SEQUENCE [LARGE SCALE GENOMIC DNA]</scope>
    <source>
        <strain evidence="1 2">HHB12733</strain>
    </source>
</reference>
<name>A0A165D8R5_9BASI</name>
<protein>
    <submittedName>
        <fullName evidence="1">Uncharacterized protein</fullName>
    </submittedName>
</protein>
<organism evidence="1 2">
    <name type="scientific">Calocera cornea HHB12733</name>
    <dbReference type="NCBI Taxonomy" id="1353952"/>
    <lineage>
        <taxon>Eukaryota</taxon>
        <taxon>Fungi</taxon>
        <taxon>Dikarya</taxon>
        <taxon>Basidiomycota</taxon>
        <taxon>Agaricomycotina</taxon>
        <taxon>Dacrymycetes</taxon>
        <taxon>Dacrymycetales</taxon>
        <taxon>Dacrymycetaceae</taxon>
        <taxon>Calocera</taxon>
    </lineage>
</organism>
<evidence type="ECO:0000313" key="1">
    <source>
        <dbReference type="EMBL" id="KZT52301.1"/>
    </source>
</evidence>
<dbReference type="AlphaFoldDB" id="A0A165D8R5"/>
<gene>
    <name evidence="1" type="ORF">CALCODRAFT_502488</name>
</gene>
<sequence length="87" mass="9440">MAWRRVMTRSASFRPWPPALAQHSSASLQQRFLSLPLADPSLPRPYKLHLQIAPLRQCPSLAHRAAPLCSPSAGPADGTIVSITSSL</sequence>
<evidence type="ECO:0000313" key="2">
    <source>
        <dbReference type="Proteomes" id="UP000076842"/>
    </source>
</evidence>
<dbReference type="EMBL" id="KV424071">
    <property type="protein sequence ID" value="KZT52301.1"/>
    <property type="molecule type" value="Genomic_DNA"/>
</dbReference>
<accession>A0A165D8R5</accession>